<evidence type="ECO:0000313" key="3">
    <source>
        <dbReference type="EMBL" id="PRY35886.1"/>
    </source>
</evidence>
<feature type="compositionally biased region" description="Polar residues" evidence="1">
    <location>
        <begin position="20"/>
        <end position="40"/>
    </location>
</feature>
<dbReference type="RefSeq" id="WP_106138795.1">
    <property type="nucleotide sequence ID" value="NZ_PVTE01000013.1"/>
</dbReference>
<evidence type="ECO:0000256" key="2">
    <source>
        <dbReference type="SAM" id="SignalP"/>
    </source>
</evidence>
<organism evidence="3 4">
    <name type="scientific">Spirosoma oryzae</name>
    <dbReference type="NCBI Taxonomy" id="1469603"/>
    <lineage>
        <taxon>Bacteria</taxon>
        <taxon>Pseudomonadati</taxon>
        <taxon>Bacteroidota</taxon>
        <taxon>Cytophagia</taxon>
        <taxon>Cytophagales</taxon>
        <taxon>Cytophagaceae</taxon>
        <taxon>Spirosoma</taxon>
    </lineage>
</organism>
<evidence type="ECO:0000313" key="4">
    <source>
        <dbReference type="Proteomes" id="UP000238375"/>
    </source>
</evidence>
<feature type="region of interest" description="Disordered" evidence="1">
    <location>
        <begin position="20"/>
        <end position="95"/>
    </location>
</feature>
<dbReference type="Proteomes" id="UP000238375">
    <property type="component" value="Unassembled WGS sequence"/>
</dbReference>
<comment type="caution">
    <text evidence="3">The sequence shown here is derived from an EMBL/GenBank/DDBJ whole genome shotgun (WGS) entry which is preliminary data.</text>
</comment>
<feature type="signal peptide" evidence="2">
    <location>
        <begin position="1"/>
        <end position="22"/>
    </location>
</feature>
<feature type="compositionally biased region" description="Polar residues" evidence="1">
    <location>
        <begin position="55"/>
        <end position="76"/>
    </location>
</feature>
<evidence type="ECO:0000256" key="1">
    <source>
        <dbReference type="SAM" id="MobiDB-lite"/>
    </source>
</evidence>
<accession>A0A2T0SR57</accession>
<gene>
    <name evidence="3" type="ORF">CLV58_11314</name>
</gene>
<dbReference type="EMBL" id="PVTE01000013">
    <property type="protein sequence ID" value="PRY35886.1"/>
    <property type="molecule type" value="Genomic_DNA"/>
</dbReference>
<dbReference type="AlphaFoldDB" id="A0A2T0SR57"/>
<sequence length="95" mass="9871">MKIVVSTALLVAMTVTLGYSQATVSGSQRAEKQAQPTSTRNDPRPAPAPASVSATNQVRSSPTMGTPASGATSQPTRGARADYGPVKKQSKKKDR</sequence>
<keyword evidence="4" id="KW-1185">Reference proteome</keyword>
<reference evidence="3 4" key="1">
    <citation type="submission" date="2018-03" db="EMBL/GenBank/DDBJ databases">
        <title>Genomic Encyclopedia of Archaeal and Bacterial Type Strains, Phase II (KMG-II): from individual species to whole genera.</title>
        <authorList>
            <person name="Goeker M."/>
        </authorList>
    </citation>
    <scope>NUCLEOTIDE SEQUENCE [LARGE SCALE GENOMIC DNA]</scope>
    <source>
        <strain evidence="3 4">DSM 28354</strain>
    </source>
</reference>
<protein>
    <submittedName>
        <fullName evidence="3">Uncharacterized protein</fullName>
    </submittedName>
</protein>
<proteinExistence type="predicted"/>
<keyword evidence="2" id="KW-0732">Signal</keyword>
<name>A0A2T0SR57_9BACT</name>
<feature type="chain" id="PRO_5015519515" evidence="2">
    <location>
        <begin position="23"/>
        <end position="95"/>
    </location>
</feature>